<dbReference type="EMBL" id="HG739094">
    <property type="protein sequence ID" value="CDP03416.1"/>
    <property type="molecule type" value="Genomic_DNA"/>
</dbReference>
<evidence type="ECO:0000313" key="2">
    <source>
        <dbReference type="Proteomes" id="UP000295252"/>
    </source>
</evidence>
<evidence type="ECO:0000313" key="1">
    <source>
        <dbReference type="EMBL" id="CDP03416.1"/>
    </source>
</evidence>
<dbReference type="Proteomes" id="UP000295252">
    <property type="component" value="Chromosome V"/>
</dbReference>
<dbReference type="InParanoid" id="A0A068U4H5"/>
<proteinExistence type="predicted"/>
<gene>
    <name evidence="1" type="ORF">GSCOC_T00015149001</name>
</gene>
<dbReference type="AlphaFoldDB" id="A0A068U4H5"/>
<dbReference type="Gramene" id="CDP03416">
    <property type="protein sequence ID" value="CDP03416"/>
    <property type="gene ID" value="GSCOC_T00015149001"/>
</dbReference>
<sequence length="71" mass="8324">MLSSVVHIESHDAIHFFDILRKSSLLLDVKVNEYYNITHCIVYDLAHDLEQFILSFGKSDAEYLQDLLPWI</sequence>
<keyword evidence="2" id="KW-1185">Reference proteome</keyword>
<reference evidence="2" key="1">
    <citation type="journal article" date="2014" name="Science">
        <title>The coffee genome provides insight into the convergent evolution of caffeine biosynthesis.</title>
        <authorList>
            <person name="Denoeud F."/>
            <person name="Carretero-Paulet L."/>
            <person name="Dereeper A."/>
            <person name="Droc G."/>
            <person name="Guyot R."/>
            <person name="Pietrella M."/>
            <person name="Zheng C."/>
            <person name="Alberti A."/>
            <person name="Anthony F."/>
            <person name="Aprea G."/>
            <person name="Aury J.M."/>
            <person name="Bento P."/>
            <person name="Bernard M."/>
            <person name="Bocs S."/>
            <person name="Campa C."/>
            <person name="Cenci A."/>
            <person name="Combes M.C."/>
            <person name="Crouzillat D."/>
            <person name="Da Silva C."/>
            <person name="Daddiego L."/>
            <person name="De Bellis F."/>
            <person name="Dussert S."/>
            <person name="Garsmeur O."/>
            <person name="Gayraud T."/>
            <person name="Guignon V."/>
            <person name="Jahn K."/>
            <person name="Jamilloux V."/>
            <person name="Joet T."/>
            <person name="Labadie K."/>
            <person name="Lan T."/>
            <person name="Leclercq J."/>
            <person name="Lepelley M."/>
            <person name="Leroy T."/>
            <person name="Li L.T."/>
            <person name="Librado P."/>
            <person name="Lopez L."/>
            <person name="Munoz A."/>
            <person name="Noel B."/>
            <person name="Pallavicini A."/>
            <person name="Perrotta G."/>
            <person name="Poncet V."/>
            <person name="Pot D."/>
            <person name="Priyono X."/>
            <person name="Rigoreau M."/>
            <person name="Rouard M."/>
            <person name="Rozas J."/>
            <person name="Tranchant-Dubreuil C."/>
            <person name="VanBuren R."/>
            <person name="Zhang Q."/>
            <person name="Andrade A.C."/>
            <person name="Argout X."/>
            <person name="Bertrand B."/>
            <person name="de Kochko A."/>
            <person name="Graziosi G."/>
            <person name="Henry R.J."/>
            <person name="Jayarama X."/>
            <person name="Ming R."/>
            <person name="Nagai C."/>
            <person name="Rounsley S."/>
            <person name="Sankoff D."/>
            <person name="Giuliano G."/>
            <person name="Albert V.A."/>
            <person name="Wincker P."/>
            <person name="Lashermes P."/>
        </authorList>
    </citation>
    <scope>NUCLEOTIDE SEQUENCE [LARGE SCALE GENOMIC DNA]</scope>
    <source>
        <strain evidence="2">cv. DH200-94</strain>
    </source>
</reference>
<protein>
    <submittedName>
        <fullName evidence="1">Uncharacterized protein</fullName>
    </submittedName>
</protein>
<organism evidence="1 2">
    <name type="scientific">Coffea canephora</name>
    <name type="common">Robusta coffee</name>
    <dbReference type="NCBI Taxonomy" id="49390"/>
    <lineage>
        <taxon>Eukaryota</taxon>
        <taxon>Viridiplantae</taxon>
        <taxon>Streptophyta</taxon>
        <taxon>Embryophyta</taxon>
        <taxon>Tracheophyta</taxon>
        <taxon>Spermatophyta</taxon>
        <taxon>Magnoliopsida</taxon>
        <taxon>eudicotyledons</taxon>
        <taxon>Gunneridae</taxon>
        <taxon>Pentapetalae</taxon>
        <taxon>asterids</taxon>
        <taxon>lamiids</taxon>
        <taxon>Gentianales</taxon>
        <taxon>Rubiaceae</taxon>
        <taxon>Ixoroideae</taxon>
        <taxon>Gardenieae complex</taxon>
        <taxon>Bertiereae - Coffeeae clade</taxon>
        <taxon>Coffeeae</taxon>
        <taxon>Coffea</taxon>
    </lineage>
</organism>
<dbReference type="PhylomeDB" id="A0A068U4H5"/>
<accession>A0A068U4H5</accession>
<name>A0A068U4H5_COFCA</name>